<dbReference type="AlphaFoldDB" id="F3UYY2"/>
<keyword evidence="1" id="KW-1133">Transmembrane helix</keyword>
<organism evidence="3 4">
    <name type="scientific">Streptococcus sanguinis SK49</name>
    <dbReference type="NCBI Taxonomy" id="888808"/>
    <lineage>
        <taxon>Bacteria</taxon>
        <taxon>Bacillati</taxon>
        <taxon>Bacillota</taxon>
        <taxon>Bacilli</taxon>
        <taxon>Lactobacillales</taxon>
        <taxon>Streptococcaceae</taxon>
        <taxon>Streptococcus</taxon>
    </lineage>
</organism>
<comment type="caution">
    <text evidence="3">The sequence shown here is derived from an EMBL/GenBank/DDBJ whole genome shotgun (WGS) entry which is preliminary data.</text>
</comment>
<evidence type="ECO:0000259" key="2">
    <source>
        <dbReference type="Pfam" id="PF19804"/>
    </source>
</evidence>
<evidence type="ECO:0000313" key="3">
    <source>
        <dbReference type="EMBL" id="EGJ36874.1"/>
    </source>
</evidence>
<dbReference type="Proteomes" id="UP000006459">
    <property type="component" value="Unassembled WGS sequence"/>
</dbReference>
<protein>
    <recommendedName>
        <fullName evidence="2">DUF6287 domain-containing protein</fullName>
    </recommendedName>
</protein>
<evidence type="ECO:0000256" key="1">
    <source>
        <dbReference type="SAM" id="Phobius"/>
    </source>
</evidence>
<dbReference type="RefSeq" id="WP_004193033.1">
    <property type="nucleotide sequence ID" value="NZ_GL890986.1"/>
</dbReference>
<dbReference type="Pfam" id="PF19804">
    <property type="entry name" value="DUF6287"/>
    <property type="match status" value="1"/>
</dbReference>
<keyword evidence="1" id="KW-0472">Membrane</keyword>
<dbReference type="eggNOG" id="ENOG5031GJH">
    <property type="taxonomic scope" value="Bacteria"/>
</dbReference>
<feature type="domain" description="DUF6287" evidence="2">
    <location>
        <begin position="185"/>
        <end position="217"/>
    </location>
</feature>
<feature type="transmembrane region" description="Helical" evidence="1">
    <location>
        <begin position="9"/>
        <end position="29"/>
    </location>
</feature>
<gene>
    <name evidence="3" type="ORF">HMPREF9380_1721</name>
</gene>
<accession>F3UYY2</accession>
<reference evidence="3 4" key="1">
    <citation type="submission" date="2011-03" db="EMBL/GenBank/DDBJ databases">
        <authorList>
            <person name="Muzny D."/>
            <person name="Qin X."/>
            <person name="Deng J."/>
            <person name="Jiang H."/>
            <person name="Liu Y."/>
            <person name="Qu J."/>
            <person name="Song X.-Z."/>
            <person name="Zhang L."/>
            <person name="Thornton R."/>
            <person name="Coyle M."/>
            <person name="Francisco L."/>
            <person name="Jackson L."/>
            <person name="Javaid M."/>
            <person name="Korchina V."/>
            <person name="Kovar C."/>
            <person name="Mata R."/>
            <person name="Mathew T."/>
            <person name="Ngo R."/>
            <person name="Nguyen L."/>
            <person name="Nguyen N."/>
            <person name="Okwuonu G."/>
            <person name="Ongeri F."/>
            <person name="Pham C."/>
            <person name="Simmons D."/>
            <person name="Wilczek-Boney K."/>
            <person name="Hale W."/>
            <person name="Jakkamsetti A."/>
            <person name="Pham P."/>
            <person name="Ruth R."/>
            <person name="San Lucas F."/>
            <person name="Warren J."/>
            <person name="Zhang J."/>
            <person name="Zhao Z."/>
            <person name="Zhou C."/>
            <person name="Zhu D."/>
            <person name="Lee S."/>
            <person name="Bess C."/>
            <person name="Blankenburg K."/>
            <person name="Forbes L."/>
            <person name="Fu Q."/>
            <person name="Gubbala S."/>
            <person name="Hirani K."/>
            <person name="Jayaseelan J.C."/>
            <person name="Lara F."/>
            <person name="Munidasa M."/>
            <person name="Palculict T."/>
            <person name="Patil S."/>
            <person name="Pu L.-L."/>
            <person name="Saada N."/>
            <person name="Tang L."/>
            <person name="Weissenberger G."/>
            <person name="Zhu Y."/>
            <person name="Hemphill L."/>
            <person name="Shang Y."/>
            <person name="Youmans B."/>
            <person name="Ayvaz T."/>
            <person name="Ross M."/>
            <person name="Santibanez J."/>
            <person name="Aqrawi P."/>
            <person name="Gross S."/>
            <person name="Joshi V."/>
            <person name="Fowler G."/>
            <person name="Nazareth L."/>
            <person name="Reid J."/>
            <person name="Worley K."/>
            <person name="Petrosino J."/>
            <person name="Highlander S."/>
            <person name="Gibbs R."/>
        </authorList>
    </citation>
    <scope>NUCLEOTIDE SEQUENCE [LARGE SCALE GENOMIC DNA]</scope>
    <source>
        <strain evidence="3 4">SK49</strain>
    </source>
</reference>
<name>F3UYY2_STRSA</name>
<evidence type="ECO:0000313" key="4">
    <source>
        <dbReference type="Proteomes" id="UP000006459"/>
    </source>
</evidence>
<dbReference type="HOGENOM" id="CLU_053690_0_0_9"/>
<dbReference type="PATRIC" id="fig|888808.3.peg.1684"/>
<dbReference type="EMBL" id="AFFO01000015">
    <property type="protein sequence ID" value="EGJ36874.1"/>
    <property type="molecule type" value="Genomic_DNA"/>
</dbReference>
<proteinExistence type="predicted"/>
<sequence>MNKWGRTKLLYIIGTIMIIIIGVTIFFLFGSKVEKRTDEKQVMSFTSSSSAHSTNSESGISIVGDYIANTGEKAQLTGSEKKWEISYRTPDGVVSARFTTEWKTEGGTLVASDKMQKSDGNTDFTITVRVFKYKEKQNPLVTITMSDGNPNHEMVFANQNDFFGTTEENEDGSLNNTDGSILQHDLDVEAIMKGDFESLAGVWKNGRGEEVTITSGGKTSRNETISPNSVSNAKFPTLNIRAGNTGAMIALFKIGFRNPYGDESDEAKPRLLFGQNIGNAPADEYYYKQ</sequence>
<dbReference type="InterPro" id="IPR046254">
    <property type="entry name" value="DUF6287"/>
</dbReference>
<keyword evidence="1" id="KW-0812">Transmembrane</keyword>